<protein>
    <submittedName>
        <fullName evidence="2">Uncharacterized protein</fullName>
    </submittedName>
</protein>
<feature type="transmembrane region" description="Helical" evidence="1">
    <location>
        <begin position="113"/>
        <end position="135"/>
    </location>
</feature>
<name>A0A0F9U9W3_9ZZZZ</name>
<keyword evidence="1" id="KW-0812">Transmembrane</keyword>
<feature type="transmembrane region" description="Helical" evidence="1">
    <location>
        <begin position="29"/>
        <end position="50"/>
    </location>
</feature>
<proteinExistence type="predicted"/>
<gene>
    <name evidence="2" type="ORF">LCGC14_0555570</name>
</gene>
<accession>A0A0F9U9W3</accession>
<organism evidence="2">
    <name type="scientific">marine sediment metagenome</name>
    <dbReference type="NCBI Taxonomy" id="412755"/>
    <lineage>
        <taxon>unclassified sequences</taxon>
        <taxon>metagenomes</taxon>
        <taxon>ecological metagenomes</taxon>
    </lineage>
</organism>
<comment type="caution">
    <text evidence="2">The sequence shown here is derived from an EMBL/GenBank/DDBJ whole genome shotgun (WGS) entry which is preliminary data.</text>
</comment>
<evidence type="ECO:0000313" key="2">
    <source>
        <dbReference type="EMBL" id="KKN58086.1"/>
    </source>
</evidence>
<evidence type="ECO:0000256" key="1">
    <source>
        <dbReference type="SAM" id="Phobius"/>
    </source>
</evidence>
<sequence length="181" mass="18503">MFEGVESFGSNISDIFISLSSEYPAILDAFLIFFGAVGVFIGATAVFDVIKMGGQTGRGQGSSGVIAGKLIGGVGLIDLAFWAKTWSSTIWANDDPLGISSYSNTGSSDNSEAAIAAALGIMAIAGYVVIGRAYLGIAKLGHLQPDARSDLIGNIFARIVAGSALISATHIAAAFKNSSGF</sequence>
<feature type="transmembrane region" description="Helical" evidence="1">
    <location>
        <begin position="155"/>
        <end position="175"/>
    </location>
</feature>
<dbReference type="EMBL" id="LAZR01000777">
    <property type="protein sequence ID" value="KKN58086.1"/>
    <property type="molecule type" value="Genomic_DNA"/>
</dbReference>
<keyword evidence="1" id="KW-0472">Membrane</keyword>
<reference evidence="2" key="1">
    <citation type="journal article" date="2015" name="Nature">
        <title>Complex archaea that bridge the gap between prokaryotes and eukaryotes.</title>
        <authorList>
            <person name="Spang A."/>
            <person name="Saw J.H."/>
            <person name="Jorgensen S.L."/>
            <person name="Zaremba-Niedzwiedzka K."/>
            <person name="Martijn J."/>
            <person name="Lind A.E."/>
            <person name="van Eijk R."/>
            <person name="Schleper C."/>
            <person name="Guy L."/>
            <person name="Ettema T.J."/>
        </authorList>
    </citation>
    <scope>NUCLEOTIDE SEQUENCE</scope>
</reference>
<keyword evidence="1" id="KW-1133">Transmembrane helix</keyword>
<dbReference type="AlphaFoldDB" id="A0A0F9U9W3"/>
<feature type="transmembrane region" description="Helical" evidence="1">
    <location>
        <begin position="62"/>
        <end position="83"/>
    </location>
</feature>